<feature type="domain" description="ABC transporter" evidence="6">
    <location>
        <begin position="6"/>
        <end position="241"/>
    </location>
</feature>
<keyword evidence="4 7" id="KW-0067">ATP-binding</keyword>
<dbReference type="EMBL" id="CYZA01000015">
    <property type="protein sequence ID" value="CUO29427.1"/>
    <property type="molecule type" value="Genomic_DNA"/>
</dbReference>
<protein>
    <submittedName>
        <fullName evidence="7">Arginine transport ATP-binding protein ArtM</fullName>
    </submittedName>
</protein>
<reference evidence="7 8" key="1">
    <citation type="submission" date="2015-09" db="EMBL/GenBank/DDBJ databases">
        <authorList>
            <consortium name="Pathogen Informatics"/>
        </authorList>
    </citation>
    <scope>NUCLEOTIDE SEQUENCE [LARGE SCALE GENOMIC DNA]</scope>
    <source>
        <strain evidence="7 8">2789STDY5608838</strain>
    </source>
</reference>
<evidence type="ECO:0000313" key="7">
    <source>
        <dbReference type="EMBL" id="CUO29427.1"/>
    </source>
</evidence>
<dbReference type="SMART" id="SM00382">
    <property type="entry name" value="AAA"/>
    <property type="match status" value="1"/>
</dbReference>
<dbReference type="InterPro" id="IPR027417">
    <property type="entry name" value="P-loop_NTPase"/>
</dbReference>
<feature type="coiled-coil region" evidence="5">
    <location>
        <begin position="108"/>
        <end position="135"/>
    </location>
</feature>
<sequence>MGQPILEVEHLKKSYVNNVPILDDVSFSLQKGEVVVIVGPSGCGKSTFLRCINRLEEIDTGVLKLNGVSYEKEKKNISKVREKIGMVFQSYDLFPNMTILNNLLLAPMKVQKRNKEEVKKEAEQLLDRVGLLDKKDNYPRQLSGGQKQRVAIVRAMLMHPEIMLLDEITAALDPEMVREVLQVVLELAKTGMTMLIVTHEMEFARSVADRVIFMDKGNIVEENTPKQFFDNPETDRAKQFLNSFHYETVKK</sequence>
<dbReference type="InterPro" id="IPR017871">
    <property type="entry name" value="ABC_transporter-like_CS"/>
</dbReference>
<evidence type="ECO:0000256" key="4">
    <source>
        <dbReference type="ARBA" id="ARBA00022840"/>
    </source>
</evidence>
<keyword evidence="2" id="KW-0813">Transport</keyword>
<dbReference type="PROSITE" id="PS50893">
    <property type="entry name" value="ABC_TRANSPORTER_2"/>
    <property type="match status" value="1"/>
</dbReference>
<dbReference type="PIRSF" id="PIRSF039085">
    <property type="entry name" value="ABC_ATPase_HisP"/>
    <property type="match status" value="1"/>
</dbReference>
<proteinExistence type="inferred from homology"/>
<dbReference type="InterPro" id="IPR003439">
    <property type="entry name" value="ABC_transporter-like_ATP-bd"/>
</dbReference>
<comment type="similarity">
    <text evidence="1">Belongs to the ABC transporter superfamily.</text>
</comment>
<evidence type="ECO:0000256" key="5">
    <source>
        <dbReference type="SAM" id="Coils"/>
    </source>
</evidence>
<evidence type="ECO:0000256" key="1">
    <source>
        <dbReference type="ARBA" id="ARBA00005417"/>
    </source>
</evidence>
<dbReference type="Pfam" id="PF00005">
    <property type="entry name" value="ABC_tran"/>
    <property type="match status" value="1"/>
</dbReference>
<dbReference type="Gene3D" id="3.40.50.300">
    <property type="entry name" value="P-loop containing nucleotide triphosphate hydrolases"/>
    <property type="match status" value="1"/>
</dbReference>
<dbReference type="FunFam" id="3.40.50.300:FF:000020">
    <property type="entry name" value="Amino acid ABC transporter ATP-binding component"/>
    <property type="match status" value="1"/>
</dbReference>
<dbReference type="RefSeq" id="WP_022380065.1">
    <property type="nucleotide sequence ID" value="NZ_CYZA01000015.1"/>
</dbReference>
<gene>
    <name evidence="7" type="primary">artM_2</name>
    <name evidence="7" type="ORF">ERS852395_02604</name>
</gene>
<evidence type="ECO:0000256" key="2">
    <source>
        <dbReference type="ARBA" id="ARBA00022448"/>
    </source>
</evidence>
<dbReference type="SUPFAM" id="SSF52540">
    <property type="entry name" value="P-loop containing nucleoside triphosphate hydrolases"/>
    <property type="match status" value="1"/>
</dbReference>
<dbReference type="InterPro" id="IPR003593">
    <property type="entry name" value="AAA+_ATPase"/>
</dbReference>
<dbReference type="PROSITE" id="PS00211">
    <property type="entry name" value="ABC_TRANSPORTER_1"/>
    <property type="match status" value="1"/>
</dbReference>
<organism evidence="7 8">
    <name type="scientific">Blautia obeum</name>
    <dbReference type="NCBI Taxonomy" id="40520"/>
    <lineage>
        <taxon>Bacteria</taxon>
        <taxon>Bacillati</taxon>
        <taxon>Bacillota</taxon>
        <taxon>Clostridia</taxon>
        <taxon>Lachnospirales</taxon>
        <taxon>Lachnospiraceae</taxon>
        <taxon>Blautia</taxon>
    </lineage>
</organism>
<name>A0A174DW47_9FIRM</name>
<dbReference type="AlphaFoldDB" id="A0A174DW47"/>
<evidence type="ECO:0000313" key="8">
    <source>
        <dbReference type="Proteomes" id="UP000095447"/>
    </source>
</evidence>
<dbReference type="GO" id="GO:0015424">
    <property type="term" value="F:ABC-type amino acid transporter activity"/>
    <property type="evidence" value="ECO:0007669"/>
    <property type="project" value="InterPro"/>
</dbReference>
<evidence type="ECO:0000259" key="6">
    <source>
        <dbReference type="PROSITE" id="PS50893"/>
    </source>
</evidence>
<dbReference type="Proteomes" id="UP000095447">
    <property type="component" value="Unassembled WGS sequence"/>
</dbReference>
<dbReference type="InterPro" id="IPR050086">
    <property type="entry name" value="MetN_ABC_transporter-like"/>
</dbReference>
<dbReference type="CDD" id="cd03262">
    <property type="entry name" value="ABC_HisP_GlnQ"/>
    <property type="match status" value="1"/>
</dbReference>
<keyword evidence="3" id="KW-0547">Nucleotide-binding</keyword>
<keyword evidence="5" id="KW-0175">Coiled coil</keyword>
<dbReference type="GO" id="GO:0005524">
    <property type="term" value="F:ATP binding"/>
    <property type="evidence" value="ECO:0007669"/>
    <property type="project" value="UniProtKB-KW"/>
</dbReference>
<dbReference type="PANTHER" id="PTHR43166:SF4">
    <property type="entry name" value="PHOSPHONATES IMPORT ATP-BINDING PROTEIN PHNC"/>
    <property type="match status" value="1"/>
</dbReference>
<dbReference type="PANTHER" id="PTHR43166">
    <property type="entry name" value="AMINO ACID IMPORT ATP-BINDING PROTEIN"/>
    <property type="match status" value="1"/>
</dbReference>
<dbReference type="GO" id="GO:0016887">
    <property type="term" value="F:ATP hydrolysis activity"/>
    <property type="evidence" value="ECO:0007669"/>
    <property type="project" value="InterPro"/>
</dbReference>
<evidence type="ECO:0000256" key="3">
    <source>
        <dbReference type="ARBA" id="ARBA00022741"/>
    </source>
</evidence>
<accession>A0A174DW47</accession>
<dbReference type="InterPro" id="IPR030679">
    <property type="entry name" value="ABC_ATPase_HisP-typ"/>
</dbReference>